<name>A0A2N3Y085_SACSN</name>
<organism evidence="1 2">
    <name type="scientific">Saccharopolyspora spinosa</name>
    <dbReference type="NCBI Taxonomy" id="60894"/>
    <lineage>
        <taxon>Bacteria</taxon>
        <taxon>Bacillati</taxon>
        <taxon>Actinomycetota</taxon>
        <taxon>Actinomycetes</taxon>
        <taxon>Pseudonocardiales</taxon>
        <taxon>Pseudonocardiaceae</taxon>
        <taxon>Saccharopolyspora</taxon>
    </lineage>
</organism>
<dbReference type="OrthoDB" id="9027184at2"/>
<dbReference type="AlphaFoldDB" id="A0A2N3Y085"/>
<dbReference type="Proteomes" id="UP000233786">
    <property type="component" value="Unassembled WGS sequence"/>
</dbReference>
<protein>
    <submittedName>
        <fullName evidence="1">Phage baseplate assembly protein</fullName>
    </submittedName>
</protein>
<evidence type="ECO:0000313" key="1">
    <source>
        <dbReference type="EMBL" id="PKW16328.1"/>
    </source>
</evidence>
<keyword evidence="2" id="KW-1185">Reference proteome</keyword>
<dbReference type="EMBL" id="PJNB01000001">
    <property type="protein sequence ID" value="PKW16328.1"/>
    <property type="molecule type" value="Genomic_DNA"/>
</dbReference>
<reference evidence="1" key="1">
    <citation type="submission" date="2017-12" db="EMBL/GenBank/DDBJ databases">
        <title>Sequencing the genomes of 1000 Actinobacteria strains.</title>
        <authorList>
            <person name="Klenk H.-P."/>
        </authorList>
    </citation>
    <scope>NUCLEOTIDE SEQUENCE [LARGE SCALE GENOMIC DNA]</scope>
    <source>
        <strain evidence="1">DSM 44228</strain>
    </source>
</reference>
<gene>
    <name evidence="1" type="ORF">A8926_4149</name>
</gene>
<evidence type="ECO:0000313" key="2">
    <source>
        <dbReference type="Proteomes" id="UP000233786"/>
    </source>
</evidence>
<proteinExistence type="predicted"/>
<dbReference type="InterPro" id="IPR011749">
    <property type="entry name" value="CHP02243"/>
</dbReference>
<comment type="caution">
    <text evidence="1">The sequence shown here is derived from an EMBL/GenBank/DDBJ whole genome shotgun (WGS) entry which is preliminary data.</text>
</comment>
<accession>A0A2N3Y085</accession>
<dbReference type="RefSeq" id="WP_010314549.1">
    <property type="nucleotide sequence ID" value="NZ_CP061007.1"/>
</dbReference>
<sequence length="660" mass="71920">MTLDFPNLDTRTYDDLVAEARRRIIRFVPEWTDFNASDPGTALVELFCWLTETLLYETNRMPDLAYVKFLELVGFSQHPAVPATVDLTFVPMAQVPDARVSSGTQASAIGADGSPVVFETDEDLALVSYPLTHIGVAHQGQYSPVLQPLMDPPPTYRPFGCRPKHGDALYLGFAPLAPVADGTPAPPARFPELLRLQVKVPPEAGLLQSLSAAEVNELPDPPVQLTWEYQAHRGSDTALEWRPVSVLSDTTGRLTHDGYLVIAGPQDVPLTSVREVDGERYWLRCRLAKGAYAEELEPLVEAVSLNTVSARNLVTEHEELLGHSEGHPSETYQLRQTPVELTSVVLETRAEAGPARRWNAKADLLSSGPADPDFMLEPTTGVVTFGDGRRGLIPPANAEIVAASYRHGGGVAGNVPAGAVMTLLAELPGVDHVTNHRPATGGADRQSLEELKTSAKAMLRSQRRAVTAEDYASFARQVPGVADAIARPLVHPDHPGEQVPGVVTVVIAARREAYGPRVAPVLLATVCRSLERVRVLATELHVTQPELVEFALTITLRRLPPDRTEDQVKQDVIKAVKRFMDPFAPGPGAMFRTELRFADLWRELLSVTGFQNATDIEIDVEPAPTETPNKQTYTVRLKPGQLAVLKPDGVTVTFTKGGDR</sequence>
<dbReference type="NCBIfam" id="TIGR02243">
    <property type="entry name" value="putative baseplate assembly protein"/>
    <property type="match status" value="1"/>
</dbReference>
<dbReference type="STRING" id="994479.GCA_000194155_07099"/>